<dbReference type="GO" id="GO:0005460">
    <property type="term" value="F:UDP-glucose transmembrane transporter activity"/>
    <property type="evidence" value="ECO:0007669"/>
    <property type="project" value="TreeGrafter"/>
</dbReference>
<evidence type="ECO:0000256" key="7">
    <source>
        <dbReference type="ARBA" id="ARBA00023136"/>
    </source>
</evidence>
<evidence type="ECO:0000256" key="1">
    <source>
        <dbReference type="ARBA" id="ARBA00004477"/>
    </source>
</evidence>
<keyword evidence="10" id="KW-1185">Reference proteome</keyword>
<dbReference type="GO" id="GO:0005459">
    <property type="term" value="F:UDP-galactose transmembrane transporter activity"/>
    <property type="evidence" value="ECO:0007669"/>
    <property type="project" value="TreeGrafter"/>
</dbReference>
<keyword evidence="7 8" id="KW-0472">Membrane</keyword>
<evidence type="ECO:0000313" key="9">
    <source>
        <dbReference type="EMBL" id="PVD36030.1"/>
    </source>
</evidence>
<feature type="transmembrane region" description="Helical" evidence="8">
    <location>
        <begin position="193"/>
        <end position="211"/>
    </location>
</feature>
<dbReference type="STRING" id="400727.A0A2T7PRL0"/>
<feature type="transmembrane region" description="Helical" evidence="8">
    <location>
        <begin position="78"/>
        <end position="99"/>
    </location>
</feature>
<keyword evidence="5" id="KW-0256">Endoplasmic reticulum</keyword>
<dbReference type="EMBL" id="PZQS01000002">
    <property type="protein sequence ID" value="PVD36030.1"/>
    <property type="molecule type" value="Genomic_DNA"/>
</dbReference>
<keyword evidence="3" id="KW-0813">Transport</keyword>
<comment type="subcellular location">
    <subcellularLocation>
        <location evidence="1">Endoplasmic reticulum membrane</location>
        <topology evidence="1">Multi-pass membrane protein</topology>
    </subcellularLocation>
</comment>
<dbReference type="InterPro" id="IPR013657">
    <property type="entry name" value="SCL35B1-4/HUT1"/>
</dbReference>
<evidence type="ECO:0008006" key="11">
    <source>
        <dbReference type="Google" id="ProtNLM"/>
    </source>
</evidence>
<name>A0A2T7PRL0_POMCA</name>
<evidence type="ECO:0000256" key="2">
    <source>
        <dbReference type="ARBA" id="ARBA00010694"/>
    </source>
</evidence>
<dbReference type="Proteomes" id="UP000245119">
    <property type="component" value="Linkage Group LG2"/>
</dbReference>
<proteinExistence type="inferred from homology"/>
<dbReference type="OrthoDB" id="78344at2759"/>
<dbReference type="GO" id="GO:0005789">
    <property type="term" value="C:endoplasmic reticulum membrane"/>
    <property type="evidence" value="ECO:0007669"/>
    <property type="project" value="UniProtKB-SubCell"/>
</dbReference>
<evidence type="ECO:0000256" key="4">
    <source>
        <dbReference type="ARBA" id="ARBA00022692"/>
    </source>
</evidence>
<keyword evidence="6 8" id="KW-1133">Transmembrane helix</keyword>
<gene>
    <name evidence="9" type="ORF">C0Q70_03000</name>
</gene>
<evidence type="ECO:0000313" key="10">
    <source>
        <dbReference type="Proteomes" id="UP000245119"/>
    </source>
</evidence>
<reference evidence="9 10" key="1">
    <citation type="submission" date="2018-04" db="EMBL/GenBank/DDBJ databases">
        <title>The genome of golden apple snail Pomacea canaliculata provides insight into stress tolerance and invasive adaptation.</title>
        <authorList>
            <person name="Liu C."/>
            <person name="Liu B."/>
            <person name="Ren Y."/>
            <person name="Zhang Y."/>
            <person name="Wang H."/>
            <person name="Li S."/>
            <person name="Jiang F."/>
            <person name="Yin L."/>
            <person name="Zhang G."/>
            <person name="Qian W."/>
            <person name="Fan W."/>
        </authorList>
    </citation>
    <scope>NUCLEOTIDE SEQUENCE [LARGE SCALE GENOMIC DNA]</scope>
    <source>
        <strain evidence="9">SZHN2017</strain>
        <tissue evidence="9">Muscle</tissue>
    </source>
</reference>
<dbReference type="PANTHER" id="PTHR10778:SF10">
    <property type="entry name" value="SOLUTE CARRIER FAMILY 35 MEMBER B1"/>
    <property type="match status" value="1"/>
</dbReference>
<dbReference type="Gene3D" id="1.10.3730.20">
    <property type="match status" value="1"/>
</dbReference>
<comment type="similarity">
    <text evidence="2">Belongs to the nucleotide-sugar transporter family. SLC35B subfamily.</text>
</comment>
<accession>A0A2T7PRL0</accession>
<dbReference type="SUPFAM" id="SSF103481">
    <property type="entry name" value="Multidrug resistance efflux transporter EmrE"/>
    <property type="match status" value="2"/>
</dbReference>
<evidence type="ECO:0000256" key="8">
    <source>
        <dbReference type="SAM" id="Phobius"/>
    </source>
</evidence>
<dbReference type="PANTHER" id="PTHR10778">
    <property type="entry name" value="SOLUTE CARRIER FAMILY 35 MEMBER B"/>
    <property type="match status" value="1"/>
</dbReference>
<feature type="transmembrane region" description="Helical" evidence="8">
    <location>
        <begin position="41"/>
        <end position="58"/>
    </location>
</feature>
<dbReference type="InterPro" id="IPR037185">
    <property type="entry name" value="EmrE-like"/>
</dbReference>
<feature type="transmembrane region" description="Helical" evidence="8">
    <location>
        <begin position="163"/>
        <end position="181"/>
    </location>
</feature>
<evidence type="ECO:0000256" key="5">
    <source>
        <dbReference type="ARBA" id="ARBA00022824"/>
    </source>
</evidence>
<dbReference type="GO" id="GO:0000139">
    <property type="term" value="C:Golgi membrane"/>
    <property type="evidence" value="ECO:0007669"/>
    <property type="project" value="TreeGrafter"/>
</dbReference>
<protein>
    <recommendedName>
        <fullName evidence="11">Sugar phosphate transporter domain-containing protein</fullName>
    </recommendedName>
</protein>
<keyword evidence="4 8" id="KW-0812">Transmembrane</keyword>
<evidence type="ECO:0000256" key="6">
    <source>
        <dbReference type="ARBA" id="ARBA00022989"/>
    </source>
</evidence>
<dbReference type="AlphaFoldDB" id="A0A2T7PRL0"/>
<feature type="transmembrane region" description="Helical" evidence="8">
    <location>
        <begin position="232"/>
        <end position="253"/>
    </location>
</feature>
<evidence type="ECO:0000256" key="3">
    <source>
        <dbReference type="ARBA" id="ARBA00022448"/>
    </source>
</evidence>
<organism evidence="9 10">
    <name type="scientific">Pomacea canaliculata</name>
    <name type="common">Golden apple snail</name>
    <dbReference type="NCBI Taxonomy" id="400727"/>
    <lineage>
        <taxon>Eukaryota</taxon>
        <taxon>Metazoa</taxon>
        <taxon>Spiralia</taxon>
        <taxon>Lophotrochozoa</taxon>
        <taxon>Mollusca</taxon>
        <taxon>Gastropoda</taxon>
        <taxon>Caenogastropoda</taxon>
        <taxon>Architaenioglossa</taxon>
        <taxon>Ampullarioidea</taxon>
        <taxon>Ampullariidae</taxon>
        <taxon>Pomacea</taxon>
    </lineage>
</organism>
<comment type="caution">
    <text evidence="9">The sequence shown here is derived from an EMBL/GenBank/DDBJ whole genome shotgun (WGS) entry which is preliminary data.</text>
</comment>
<sequence length="346" mass="38763">MSASENRAVLGHQQEAVTVAVDEADVSFREKMADEANRTKLLFCAAGIFVCYFYYGILQEKITKGTYQDGDKVEQFHYSLSLVFIQCCINAIFAKCAITYFKEHDHTPHKLYALCSMSYLGAMLASNHALQHVTYPTQVLGKSIKPIPVMILGVLFAHKRYPWAKYFCVLLIVIGVALFMFKEQRSSTAEDAHVLGTGEFLLLVSLGLDGLTGACQDRMRSDHKTAANSMMYWMNMWSVCWSAVGMIITGEVFEFIGFASRYPYVLLHLVNFSLASALGQMFIFLTVTSFGPLTCSIVTTTRKFFTILGSVIIFQNPMSARQWIGTVFVFIGLGLDSAYGKEKKKR</sequence>
<dbReference type="OMA" id="CGAIGQV"/>
<dbReference type="Pfam" id="PF08449">
    <property type="entry name" value="UAA"/>
    <property type="match status" value="1"/>
</dbReference>